<dbReference type="InterPro" id="IPR001810">
    <property type="entry name" value="F-box_dom"/>
</dbReference>
<dbReference type="InterPro" id="IPR036047">
    <property type="entry name" value="F-box-like_dom_sf"/>
</dbReference>
<dbReference type="InterPro" id="IPR053772">
    <property type="entry name" value="At1g61320/At1g61330-like"/>
</dbReference>
<gene>
    <name evidence="4" type="primary">LOC110776654</name>
</gene>
<dbReference type="CDD" id="cd22160">
    <property type="entry name" value="F-box_AtFBL13-like"/>
    <property type="match status" value="1"/>
</dbReference>
<reference evidence="3" key="1">
    <citation type="journal article" date="2021" name="Nat. Commun.">
        <title>Genomic analyses provide insights into spinach domestication and the genetic basis of agronomic traits.</title>
        <authorList>
            <person name="Cai X."/>
            <person name="Sun X."/>
            <person name="Xu C."/>
            <person name="Sun H."/>
            <person name="Wang X."/>
            <person name="Ge C."/>
            <person name="Zhang Z."/>
            <person name="Wang Q."/>
            <person name="Fei Z."/>
            <person name="Jiao C."/>
            <person name="Wang Q."/>
        </authorList>
    </citation>
    <scope>NUCLEOTIDE SEQUENCE [LARGE SCALE GENOMIC DNA]</scope>
    <source>
        <strain evidence="3">cv. Varoflay</strain>
    </source>
</reference>
<feature type="domain" description="At1g61320/AtMIF1 LRR" evidence="2">
    <location>
        <begin position="104"/>
        <end position="208"/>
    </location>
</feature>
<accession>A0ABM3R0H0</accession>
<reference evidence="4" key="2">
    <citation type="submission" date="2025-08" db="UniProtKB">
        <authorList>
            <consortium name="RefSeq"/>
        </authorList>
    </citation>
    <scope>IDENTIFICATION</scope>
    <source>
        <tissue evidence="4">Leaf</tissue>
    </source>
</reference>
<sequence length="250" mass="28561">MKRKMKRKRITTSADVNEGDNVDLISGLPDDILVYLLSFLEMKTAARTSLLSKRWSYIWTYLVHLDFDDPGFHLIEGNPTCDQIDKYHQWVHKARPIPSRFPPFPNVKQLDIEVADPADGGDSLLDFISFIQACPMLHTFKLKLNPCTQRVVSMSSLKDAQINVMRGHKHFKVMEFVGYKGSASVAVLVLFLTEHASMLEKIIFDPHRPKLQLLGSGHKLPENIDEITLWRRKAELLAERIQGGIDVVIR</sequence>
<dbReference type="PANTHER" id="PTHR34145:SF68">
    <property type="entry name" value="FBD DOMAIN-CONTAINING PROTEIN"/>
    <property type="match status" value="1"/>
</dbReference>
<evidence type="ECO:0000313" key="3">
    <source>
        <dbReference type="Proteomes" id="UP000813463"/>
    </source>
</evidence>
<dbReference type="Pfam" id="PF23622">
    <property type="entry name" value="LRR_At1g61320_AtMIF1"/>
    <property type="match status" value="1"/>
</dbReference>
<proteinExistence type="predicted"/>
<dbReference type="GeneID" id="110776654"/>
<evidence type="ECO:0000313" key="4">
    <source>
        <dbReference type="RefSeq" id="XP_056689122.1"/>
    </source>
</evidence>
<dbReference type="RefSeq" id="XP_056689122.1">
    <property type="nucleotide sequence ID" value="XM_056833144.1"/>
</dbReference>
<dbReference type="InterPro" id="IPR053781">
    <property type="entry name" value="F-box_AtFBL13-like"/>
</dbReference>
<evidence type="ECO:0000259" key="1">
    <source>
        <dbReference type="Pfam" id="PF00646"/>
    </source>
</evidence>
<dbReference type="Gene3D" id="1.20.1280.50">
    <property type="match status" value="1"/>
</dbReference>
<dbReference type="Pfam" id="PF00646">
    <property type="entry name" value="F-box"/>
    <property type="match status" value="1"/>
</dbReference>
<keyword evidence="3" id="KW-1185">Reference proteome</keyword>
<dbReference type="SUPFAM" id="SSF81383">
    <property type="entry name" value="F-box domain"/>
    <property type="match status" value="1"/>
</dbReference>
<dbReference type="InterPro" id="IPR055357">
    <property type="entry name" value="LRR_At1g61320_AtMIF1"/>
</dbReference>
<name>A0ABM3R0H0_SPIOL</name>
<dbReference type="Proteomes" id="UP000813463">
    <property type="component" value="Chromosome 6"/>
</dbReference>
<feature type="domain" description="F-box" evidence="1">
    <location>
        <begin position="25"/>
        <end position="61"/>
    </location>
</feature>
<evidence type="ECO:0000259" key="2">
    <source>
        <dbReference type="Pfam" id="PF23622"/>
    </source>
</evidence>
<dbReference type="PANTHER" id="PTHR34145">
    <property type="entry name" value="OS02G0105600 PROTEIN"/>
    <property type="match status" value="1"/>
</dbReference>
<organism evidence="3 4">
    <name type="scientific">Spinacia oleracea</name>
    <name type="common">Spinach</name>
    <dbReference type="NCBI Taxonomy" id="3562"/>
    <lineage>
        <taxon>Eukaryota</taxon>
        <taxon>Viridiplantae</taxon>
        <taxon>Streptophyta</taxon>
        <taxon>Embryophyta</taxon>
        <taxon>Tracheophyta</taxon>
        <taxon>Spermatophyta</taxon>
        <taxon>Magnoliopsida</taxon>
        <taxon>eudicotyledons</taxon>
        <taxon>Gunneridae</taxon>
        <taxon>Pentapetalae</taxon>
        <taxon>Caryophyllales</taxon>
        <taxon>Chenopodiaceae</taxon>
        <taxon>Chenopodioideae</taxon>
        <taxon>Anserineae</taxon>
        <taxon>Spinacia</taxon>
    </lineage>
</organism>
<protein>
    <submittedName>
        <fullName evidence="4">F-box/FBD/LRR-repeat protein At3g52680 isoform X2</fullName>
    </submittedName>
</protein>